<comment type="similarity">
    <text evidence="1 3">Belongs to the plant LTP family.</text>
</comment>
<keyword evidence="3" id="KW-0813">Transport</keyword>
<comment type="function">
    <text evidence="3">Plant non-specific lipid-transfer proteins transfer phospholipids as well as galactolipids across membranes. May play a role in wax or cutin deposition in the cell walls of expanding epidermal cells and certain secretory tissues.</text>
</comment>
<evidence type="ECO:0000256" key="3">
    <source>
        <dbReference type="RuleBase" id="RU000628"/>
    </source>
</evidence>
<feature type="domain" description="Bifunctional inhibitor/plant lipid transfer protein/seed storage helical" evidence="5">
    <location>
        <begin position="33"/>
        <end position="119"/>
    </location>
</feature>
<evidence type="ECO:0000256" key="4">
    <source>
        <dbReference type="SAM" id="SignalP"/>
    </source>
</evidence>
<evidence type="ECO:0000256" key="1">
    <source>
        <dbReference type="ARBA" id="ARBA00009748"/>
    </source>
</evidence>
<gene>
    <name evidence="6" type="ORF">VNO80_07491</name>
</gene>
<dbReference type="EMBL" id="JAYMYR010000003">
    <property type="protein sequence ID" value="KAK7374066.1"/>
    <property type="molecule type" value="Genomic_DNA"/>
</dbReference>
<evidence type="ECO:0000313" key="7">
    <source>
        <dbReference type="Proteomes" id="UP001374584"/>
    </source>
</evidence>
<dbReference type="InterPro" id="IPR000528">
    <property type="entry name" value="Plant_nsLTP"/>
</dbReference>
<evidence type="ECO:0000313" key="6">
    <source>
        <dbReference type="EMBL" id="KAK7374066.1"/>
    </source>
</evidence>
<name>A0AAN9NJW5_PHACN</name>
<dbReference type="GO" id="GO:0008289">
    <property type="term" value="F:lipid binding"/>
    <property type="evidence" value="ECO:0007669"/>
    <property type="project" value="UniProtKB-KW"/>
</dbReference>
<dbReference type="PANTHER" id="PTHR33076">
    <property type="entry name" value="NON-SPECIFIC LIPID-TRANSFER PROTEIN 2-RELATED"/>
    <property type="match status" value="1"/>
</dbReference>
<dbReference type="SMART" id="SM00499">
    <property type="entry name" value="AAI"/>
    <property type="match status" value="1"/>
</dbReference>
<dbReference type="GO" id="GO:0006869">
    <property type="term" value="P:lipid transport"/>
    <property type="evidence" value="ECO:0007669"/>
    <property type="project" value="InterPro"/>
</dbReference>
<dbReference type="Pfam" id="PF00234">
    <property type="entry name" value="Tryp_alpha_amyl"/>
    <property type="match status" value="1"/>
</dbReference>
<keyword evidence="2" id="KW-1015">Disulfide bond</keyword>
<dbReference type="Gene3D" id="1.10.110.10">
    <property type="entry name" value="Plant lipid-transfer and hydrophobic proteins"/>
    <property type="match status" value="1"/>
</dbReference>
<dbReference type="InterPro" id="IPR016140">
    <property type="entry name" value="Bifunc_inhib/LTP/seed_store"/>
</dbReference>
<reference evidence="6 7" key="1">
    <citation type="submission" date="2024-01" db="EMBL/GenBank/DDBJ databases">
        <title>The genomes of 5 underutilized Papilionoideae crops provide insights into root nodulation and disease resistanc.</title>
        <authorList>
            <person name="Jiang F."/>
        </authorList>
    </citation>
    <scope>NUCLEOTIDE SEQUENCE [LARGE SCALE GENOMIC DNA]</scope>
    <source>
        <strain evidence="6">JINMINGXINNONG_FW02</strain>
        <tissue evidence="6">Leaves</tissue>
    </source>
</reference>
<keyword evidence="3" id="KW-0446">Lipid-binding</keyword>
<accession>A0AAN9NJW5</accession>
<proteinExistence type="inferred from homology"/>
<evidence type="ECO:0000256" key="2">
    <source>
        <dbReference type="ARBA" id="ARBA00023157"/>
    </source>
</evidence>
<feature type="chain" id="PRO_5042989775" description="Non-specific lipid-transfer protein" evidence="4">
    <location>
        <begin position="30"/>
        <end position="121"/>
    </location>
</feature>
<comment type="caution">
    <text evidence="6">The sequence shown here is derived from an EMBL/GenBank/DDBJ whole genome shotgun (WGS) entry which is preliminary data.</text>
</comment>
<keyword evidence="4" id="KW-0732">Signal</keyword>
<dbReference type="Proteomes" id="UP001374584">
    <property type="component" value="Unassembled WGS sequence"/>
</dbReference>
<feature type="signal peptide" evidence="4">
    <location>
        <begin position="1"/>
        <end position="29"/>
    </location>
</feature>
<keyword evidence="7" id="KW-1185">Reference proteome</keyword>
<dbReference type="PRINTS" id="PR00382">
    <property type="entry name" value="LIPIDTRNSFER"/>
</dbReference>
<organism evidence="6 7">
    <name type="scientific">Phaseolus coccineus</name>
    <name type="common">Scarlet runner bean</name>
    <name type="synonym">Phaseolus multiflorus</name>
    <dbReference type="NCBI Taxonomy" id="3886"/>
    <lineage>
        <taxon>Eukaryota</taxon>
        <taxon>Viridiplantae</taxon>
        <taxon>Streptophyta</taxon>
        <taxon>Embryophyta</taxon>
        <taxon>Tracheophyta</taxon>
        <taxon>Spermatophyta</taxon>
        <taxon>Magnoliopsida</taxon>
        <taxon>eudicotyledons</taxon>
        <taxon>Gunneridae</taxon>
        <taxon>Pentapetalae</taxon>
        <taxon>rosids</taxon>
        <taxon>fabids</taxon>
        <taxon>Fabales</taxon>
        <taxon>Fabaceae</taxon>
        <taxon>Papilionoideae</taxon>
        <taxon>50 kb inversion clade</taxon>
        <taxon>NPAAA clade</taxon>
        <taxon>indigoferoid/millettioid clade</taxon>
        <taxon>Phaseoleae</taxon>
        <taxon>Phaseolus</taxon>
    </lineage>
</organism>
<dbReference type="InterPro" id="IPR036312">
    <property type="entry name" value="Bifun_inhib/LTP/seed_sf"/>
</dbReference>
<dbReference type="SUPFAM" id="SSF47699">
    <property type="entry name" value="Bifunctional inhibitor/lipid-transfer protein/seed storage 2S albumin"/>
    <property type="match status" value="1"/>
</dbReference>
<protein>
    <recommendedName>
        <fullName evidence="3">Non-specific lipid-transfer protein</fullName>
    </recommendedName>
</protein>
<evidence type="ECO:0000259" key="5">
    <source>
        <dbReference type="SMART" id="SM00499"/>
    </source>
</evidence>
<dbReference type="CDD" id="cd01960">
    <property type="entry name" value="nsLTP1"/>
    <property type="match status" value="1"/>
</dbReference>
<dbReference type="AlphaFoldDB" id="A0AAN9NJW5"/>
<sequence>MASPLVLQVTCVVVVLMVGFGHIIPLAEAVIPCGSVQMAVAPCITYLTGPAGTKVPQPCCNGVKRINDQAKTTPDRQGVCSCLKNTSLRIPGINLPRLAALPSARGVNLPYKVTPSIDCNT</sequence>